<proteinExistence type="predicted"/>
<gene>
    <name evidence="1" type="ORF">A2456_02600</name>
</gene>
<accession>A0A1F6YW89</accession>
<organism evidence="1 2">
    <name type="scientific">Candidatus Nomurabacteria bacterium RIFOXYC2_FULL_36_19</name>
    <dbReference type="NCBI Taxonomy" id="1801806"/>
    <lineage>
        <taxon>Bacteria</taxon>
        <taxon>Candidatus Nomuraibacteriota</taxon>
    </lineage>
</organism>
<dbReference type="EMBL" id="MFWE01000006">
    <property type="protein sequence ID" value="OGJ10603.1"/>
    <property type="molecule type" value="Genomic_DNA"/>
</dbReference>
<dbReference type="Proteomes" id="UP000178975">
    <property type="component" value="Unassembled WGS sequence"/>
</dbReference>
<evidence type="ECO:0000313" key="2">
    <source>
        <dbReference type="Proteomes" id="UP000178975"/>
    </source>
</evidence>
<name>A0A1F6YW89_9BACT</name>
<evidence type="ECO:0000313" key="1">
    <source>
        <dbReference type="EMBL" id="OGJ10603.1"/>
    </source>
</evidence>
<comment type="caution">
    <text evidence="1">The sequence shown here is derived from an EMBL/GenBank/DDBJ whole genome shotgun (WGS) entry which is preliminary data.</text>
</comment>
<dbReference type="AlphaFoldDB" id="A0A1F6YW89"/>
<sequence>MKEGIGSSKENLGEVELIVEYGETLELKISEFIRKMINTQLEKGGVVNGRIIKRINLRGGVETFLLTCGPHDNFETIYNSYRANTSLD</sequence>
<reference evidence="1 2" key="1">
    <citation type="journal article" date="2016" name="Nat. Commun.">
        <title>Thousands of microbial genomes shed light on interconnected biogeochemical processes in an aquifer system.</title>
        <authorList>
            <person name="Anantharaman K."/>
            <person name="Brown C.T."/>
            <person name="Hug L.A."/>
            <person name="Sharon I."/>
            <person name="Castelle C.J."/>
            <person name="Probst A.J."/>
            <person name="Thomas B.C."/>
            <person name="Singh A."/>
            <person name="Wilkins M.J."/>
            <person name="Karaoz U."/>
            <person name="Brodie E.L."/>
            <person name="Williams K.H."/>
            <person name="Hubbard S.S."/>
            <person name="Banfield J.F."/>
        </authorList>
    </citation>
    <scope>NUCLEOTIDE SEQUENCE [LARGE SCALE GENOMIC DNA]</scope>
</reference>
<protein>
    <submittedName>
        <fullName evidence="1">Uncharacterized protein</fullName>
    </submittedName>
</protein>